<evidence type="ECO:0000256" key="1">
    <source>
        <dbReference type="SAM" id="Coils"/>
    </source>
</evidence>
<feature type="compositionally biased region" description="Low complexity" evidence="2">
    <location>
        <begin position="29"/>
        <end position="39"/>
    </location>
</feature>
<dbReference type="Proteomes" id="UP000799770">
    <property type="component" value="Unassembled WGS sequence"/>
</dbReference>
<name>A0A6A5YKG5_9PLEO</name>
<sequence>MTGRNLARSKACYLPYDIMESSNLEEQSASDTTASHSATMPRTPTESESEPNTPQQSFDDSINAYFDPINRAKRLVNALTELHTVNQGKEVKHKLYALGTLKLPRKNPSMQAIEGRLEVYSELLALHQQQHRALEKLKARMEELLLDVARQMGRVQERRELKIDTNGILPDRYEYVLEAILESIEDGEVHYLKGVMEVVKELGEKKAEETQKMVDELGVAGEVGEKKTGETQKMIDEVEGEGGVPAAKERLDVMKGSGSKNDPMDLS</sequence>
<feature type="coiled-coil region" evidence="1">
    <location>
        <begin position="124"/>
        <end position="154"/>
    </location>
</feature>
<evidence type="ECO:0000313" key="3">
    <source>
        <dbReference type="EMBL" id="KAF2107565.1"/>
    </source>
</evidence>
<feature type="region of interest" description="Disordered" evidence="2">
    <location>
        <begin position="221"/>
        <end position="267"/>
    </location>
</feature>
<evidence type="ECO:0000256" key="2">
    <source>
        <dbReference type="SAM" id="MobiDB-lite"/>
    </source>
</evidence>
<dbReference type="EMBL" id="ML977353">
    <property type="protein sequence ID" value="KAF2107565.1"/>
    <property type="molecule type" value="Genomic_DNA"/>
</dbReference>
<dbReference type="AlphaFoldDB" id="A0A6A5YKG5"/>
<feature type="compositionally biased region" description="Polar residues" evidence="2">
    <location>
        <begin position="40"/>
        <end position="60"/>
    </location>
</feature>
<keyword evidence="4" id="KW-1185">Reference proteome</keyword>
<feature type="region of interest" description="Disordered" evidence="2">
    <location>
        <begin position="22"/>
        <end position="61"/>
    </location>
</feature>
<gene>
    <name evidence="3" type="ORF">BDV96DRAFT_606408</name>
</gene>
<keyword evidence="1" id="KW-0175">Coiled coil</keyword>
<evidence type="ECO:0000313" key="4">
    <source>
        <dbReference type="Proteomes" id="UP000799770"/>
    </source>
</evidence>
<accession>A0A6A5YKG5</accession>
<protein>
    <submittedName>
        <fullName evidence="3">Uncharacterized protein</fullName>
    </submittedName>
</protein>
<organism evidence="3 4">
    <name type="scientific">Lophiotrema nucula</name>
    <dbReference type="NCBI Taxonomy" id="690887"/>
    <lineage>
        <taxon>Eukaryota</taxon>
        <taxon>Fungi</taxon>
        <taxon>Dikarya</taxon>
        <taxon>Ascomycota</taxon>
        <taxon>Pezizomycotina</taxon>
        <taxon>Dothideomycetes</taxon>
        <taxon>Pleosporomycetidae</taxon>
        <taxon>Pleosporales</taxon>
        <taxon>Lophiotremataceae</taxon>
        <taxon>Lophiotrema</taxon>
    </lineage>
</organism>
<feature type="compositionally biased region" description="Basic and acidic residues" evidence="2">
    <location>
        <begin position="223"/>
        <end position="236"/>
    </location>
</feature>
<proteinExistence type="predicted"/>
<reference evidence="3" key="1">
    <citation type="journal article" date="2020" name="Stud. Mycol.">
        <title>101 Dothideomycetes genomes: a test case for predicting lifestyles and emergence of pathogens.</title>
        <authorList>
            <person name="Haridas S."/>
            <person name="Albert R."/>
            <person name="Binder M."/>
            <person name="Bloem J."/>
            <person name="Labutti K."/>
            <person name="Salamov A."/>
            <person name="Andreopoulos B."/>
            <person name="Baker S."/>
            <person name="Barry K."/>
            <person name="Bills G."/>
            <person name="Bluhm B."/>
            <person name="Cannon C."/>
            <person name="Castanera R."/>
            <person name="Culley D."/>
            <person name="Daum C."/>
            <person name="Ezra D."/>
            <person name="Gonzalez J."/>
            <person name="Henrissat B."/>
            <person name="Kuo A."/>
            <person name="Liang C."/>
            <person name="Lipzen A."/>
            <person name="Lutzoni F."/>
            <person name="Magnuson J."/>
            <person name="Mondo S."/>
            <person name="Nolan M."/>
            <person name="Ohm R."/>
            <person name="Pangilinan J."/>
            <person name="Park H.-J."/>
            <person name="Ramirez L."/>
            <person name="Alfaro M."/>
            <person name="Sun H."/>
            <person name="Tritt A."/>
            <person name="Yoshinaga Y."/>
            <person name="Zwiers L.-H."/>
            <person name="Turgeon B."/>
            <person name="Goodwin S."/>
            <person name="Spatafora J."/>
            <person name="Crous P."/>
            <person name="Grigoriev I."/>
        </authorList>
    </citation>
    <scope>NUCLEOTIDE SEQUENCE</scope>
    <source>
        <strain evidence="3">CBS 627.86</strain>
    </source>
</reference>